<dbReference type="PANTHER" id="PTHR47510">
    <property type="entry name" value="REVERSE TRANSCRIPTASE DOMAIN-CONTAINING PROTEIN"/>
    <property type="match status" value="1"/>
</dbReference>
<dbReference type="OrthoDB" id="7699669at2759"/>
<keyword evidence="4" id="KW-1185">Reference proteome</keyword>
<evidence type="ECO:0000259" key="2">
    <source>
        <dbReference type="Pfam" id="PF03372"/>
    </source>
</evidence>
<dbReference type="PANTHER" id="PTHR47510:SF9">
    <property type="entry name" value="ENDONUCLEASE_EXONUCLEASE_PHOSPHATASE DOMAIN-CONTAINING PROTEIN"/>
    <property type="match status" value="1"/>
</dbReference>
<dbReference type="Gene3D" id="3.60.10.10">
    <property type="entry name" value="Endonuclease/exonuclease/phosphatase"/>
    <property type="match status" value="1"/>
</dbReference>
<dbReference type="InterPro" id="IPR036691">
    <property type="entry name" value="Endo/exonu/phosph_ase_sf"/>
</dbReference>
<evidence type="ECO:0000256" key="1">
    <source>
        <dbReference type="SAM" id="MobiDB-lite"/>
    </source>
</evidence>
<dbReference type="InterPro" id="IPR005135">
    <property type="entry name" value="Endo/exonuclease/phosphatase"/>
</dbReference>
<accession>A0A8J2MTZ6</accession>
<evidence type="ECO:0000313" key="4">
    <source>
        <dbReference type="Proteomes" id="UP000786811"/>
    </source>
</evidence>
<comment type="caution">
    <text evidence="3">The sequence shown here is derived from an EMBL/GenBank/DDBJ whole genome shotgun (WGS) entry which is preliminary data.</text>
</comment>
<dbReference type="Proteomes" id="UP000786811">
    <property type="component" value="Unassembled WGS sequence"/>
</dbReference>
<dbReference type="AlphaFoldDB" id="A0A8J2MTZ6"/>
<feature type="compositionally biased region" description="Low complexity" evidence="1">
    <location>
        <begin position="83"/>
        <end position="113"/>
    </location>
</feature>
<dbReference type="Pfam" id="PF03372">
    <property type="entry name" value="Exo_endo_phos"/>
    <property type="match status" value="1"/>
</dbReference>
<gene>
    <name evidence="3" type="ORF">HICCMSTLAB_LOCUS13933</name>
</gene>
<protein>
    <recommendedName>
        <fullName evidence="2">Endonuclease/exonuclease/phosphatase domain-containing protein</fullName>
    </recommendedName>
</protein>
<feature type="region of interest" description="Disordered" evidence="1">
    <location>
        <begin position="83"/>
        <end position="124"/>
    </location>
</feature>
<feature type="domain" description="Endonuclease/exonuclease/phosphatase" evidence="2">
    <location>
        <begin position="292"/>
        <end position="486"/>
    </location>
</feature>
<feature type="compositionally biased region" description="Polar residues" evidence="1">
    <location>
        <begin position="114"/>
        <end position="124"/>
    </location>
</feature>
<evidence type="ECO:0000313" key="3">
    <source>
        <dbReference type="EMBL" id="CAG5109297.1"/>
    </source>
</evidence>
<dbReference type="GO" id="GO:0003824">
    <property type="term" value="F:catalytic activity"/>
    <property type="evidence" value="ECO:0007669"/>
    <property type="project" value="InterPro"/>
</dbReference>
<proteinExistence type="predicted"/>
<dbReference type="SUPFAM" id="SSF56219">
    <property type="entry name" value="DNase I-like"/>
    <property type="match status" value="1"/>
</dbReference>
<sequence length="653" mass="72719">MPLDSDICVKCKQPVKSTVTCGACKQHYHPSCARDYIKNKPLTHCCRKHLGHLLLSLDPPSATTRSRANLLKSTKTKASTSSVSSFKSVYSPSPPVSTSSTTTPKSLKSPITPNMSSTPGNDSVFSPPTPFSPATLLPEGWSEKSLDDKVTALMEKLLVSELTANQQFGNLRTQITELKDVQSKTADKLNTLSMNVEVNANAITMIDGELTNLKTQMETDKTLILEKLSALENSNSGGGGTSVPTASIVTQSSAELVISGIPDQIIKKLSPINISTAVNHLNLLQLINDVLNVRNLVSHVAQFLNLVHETHPDIIILTETWLKPSLNNQIFSLSDYTIVRRDRTLKHADSGRFIKGGGVACLIHNSLKVKALHISASDHINQPEFLIVDNWLTSLAIYRRPKGMFLTEFFDIHSKLAPNFKNIIIAGDLNCNLMENSYTTNHLKDFITESSLYCVPYGPTFHKNSCDSWLDVILLDNVSKLVSFTKSDTPFADGHDYLLCQYKIDQPHQISKKITFRNLKNCDHQALSGSIINSLKIENSLLEDSDPNELFSLFRSSVISSLDLHAPQLTKKVVRQSNPWFTKELKSKCKERDEIYKRAKRTHDETFLALYKAQRKNLKTEIALARELYLKTALAKLPSNSSVWSKLKHLFAY</sequence>
<reference evidence="3" key="1">
    <citation type="submission" date="2021-04" db="EMBL/GenBank/DDBJ databases">
        <authorList>
            <person name="Chebbi M.A.C M."/>
        </authorList>
    </citation>
    <scope>NUCLEOTIDE SEQUENCE</scope>
</reference>
<name>A0A8J2MTZ6_COTCN</name>
<dbReference type="EMBL" id="CAJNRD030001124">
    <property type="protein sequence ID" value="CAG5109297.1"/>
    <property type="molecule type" value="Genomic_DNA"/>
</dbReference>
<organism evidence="3 4">
    <name type="scientific">Cotesia congregata</name>
    <name type="common">Parasitoid wasp</name>
    <name type="synonym">Apanteles congregatus</name>
    <dbReference type="NCBI Taxonomy" id="51543"/>
    <lineage>
        <taxon>Eukaryota</taxon>
        <taxon>Metazoa</taxon>
        <taxon>Ecdysozoa</taxon>
        <taxon>Arthropoda</taxon>
        <taxon>Hexapoda</taxon>
        <taxon>Insecta</taxon>
        <taxon>Pterygota</taxon>
        <taxon>Neoptera</taxon>
        <taxon>Endopterygota</taxon>
        <taxon>Hymenoptera</taxon>
        <taxon>Apocrita</taxon>
        <taxon>Ichneumonoidea</taxon>
        <taxon>Braconidae</taxon>
        <taxon>Microgastrinae</taxon>
        <taxon>Cotesia</taxon>
    </lineage>
</organism>